<dbReference type="Proteomes" id="UP000225947">
    <property type="component" value="Segment"/>
</dbReference>
<proteinExistence type="predicted"/>
<organism evidence="1 2">
    <name type="scientific">Acinetobacter phage vB_AbaM_ME3</name>
    <dbReference type="NCBI Taxonomy" id="1837876"/>
    <lineage>
        <taxon>Viruses</taxon>
        <taxon>Duplodnaviria</taxon>
        <taxon>Heunggongvirae</taxon>
        <taxon>Uroviricota</taxon>
        <taxon>Caudoviricetes</taxon>
        <taxon>Metrivirus</taxon>
        <taxon>Metrivirus ME3</taxon>
    </lineage>
</organism>
<dbReference type="EMBL" id="KU935715">
    <property type="protein sequence ID" value="AND75486.1"/>
    <property type="molecule type" value="Genomic_DNA"/>
</dbReference>
<name>A0A172Q0V9_9CAUD</name>
<evidence type="ECO:0000313" key="1">
    <source>
        <dbReference type="EMBL" id="AND75486.1"/>
    </source>
</evidence>
<keyword evidence="2" id="KW-1185">Reference proteome</keyword>
<reference evidence="2" key="1">
    <citation type="submission" date="2016-03" db="EMBL/GenBank/DDBJ databases">
        <title>Characterization of Acinetobacter baumannii phage vB_AbaM_ME3.</title>
        <authorList>
            <person name="Buttimer C.T.H."/>
            <person name="Elbreki M."/>
            <person name="Coffey A."/>
        </authorList>
    </citation>
    <scope>NUCLEOTIDE SEQUENCE [LARGE SCALE GENOMIC DNA]</scope>
</reference>
<accession>A0A172Q0V9</accession>
<evidence type="ECO:0000313" key="2">
    <source>
        <dbReference type="Proteomes" id="UP000225947"/>
    </source>
</evidence>
<gene>
    <name evidence="1" type="ORF">ME3_325</name>
</gene>
<sequence>MKIQIVLTLVSLNNWYSEDKTTAESFVSSSFEKYALMNHSFRLDLFNYINHKVLYDDLCFEHSYFTKAIKELVALEDDELINTFSYSHFLGKDKILVITSRRVDKSSFKFSDLTWEKK</sequence>
<protein>
    <submittedName>
        <fullName evidence="1">Uncharacterized protein</fullName>
    </submittedName>
</protein>